<accession>A0ABQ8TLC4</accession>
<dbReference type="SUPFAM" id="SSF53098">
    <property type="entry name" value="Ribonuclease H-like"/>
    <property type="match status" value="1"/>
</dbReference>
<proteinExistence type="predicted"/>
<comment type="caution">
    <text evidence="1">The sequence shown here is derived from an EMBL/GenBank/DDBJ whole genome shotgun (WGS) entry which is preliminary data.</text>
</comment>
<organism evidence="1 2">
    <name type="scientific">Periplaneta americana</name>
    <name type="common">American cockroach</name>
    <name type="synonym">Blatta americana</name>
    <dbReference type="NCBI Taxonomy" id="6978"/>
    <lineage>
        <taxon>Eukaryota</taxon>
        <taxon>Metazoa</taxon>
        <taxon>Ecdysozoa</taxon>
        <taxon>Arthropoda</taxon>
        <taxon>Hexapoda</taxon>
        <taxon>Insecta</taxon>
        <taxon>Pterygota</taxon>
        <taxon>Neoptera</taxon>
        <taxon>Polyneoptera</taxon>
        <taxon>Dictyoptera</taxon>
        <taxon>Blattodea</taxon>
        <taxon>Blattoidea</taxon>
        <taxon>Blattidae</taxon>
        <taxon>Blattinae</taxon>
        <taxon>Periplaneta</taxon>
    </lineage>
</organism>
<protein>
    <recommendedName>
        <fullName evidence="3">RNase H type-1 domain-containing protein</fullName>
    </recommendedName>
</protein>
<dbReference type="EMBL" id="JAJSOF020000009">
    <property type="protein sequence ID" value="KAJ4446522.1"/>
    <property type="molecule type" value="Genomic_DNA"/>
</dbReference>
<evidence type="ECO:0000313" key="2">
    <source>
        <dbReference type="Proteomes" id="UP001148838"/>
    </source>
</evidence>
<dbReference type="InterPro" id="IPR036397">
    <property type="entry name" value="RNaseH_sf"/>
</dbReference>
<dbReference type="Gene3D" id="3.30.420.10">
    <property type="entry name" value="Ribonuclease H-like superfamily/Ribonuclease H"/>
    <property type="match status" value="1"/>
</dbReference>
<dbReference type="InterPro" id="IPR012337">
    <property type="entry name" value="RNaseH-like_sf"/>
</dbReference>
<gene>
    <name evidence="1" type="ORF">ANN_13218</name>
</gene>
<evidence type="ECO:0000313" key="1">
    <source>
        <dbReference type="EMBL" id="KAJ4446522.1"/>
    </source>
</evidence>
<keyword evidence="2" id="KW-1185">Reference proteome</keyword>
<reference evidence="1 2" key="1">
    <citation type="journal article" date="2022" name="Allergy">
        <title>Genome assembly and annotation of Periplaneta americana reveal a comprehensive cockroach allergen profile.</title>
        <authorList>
            <person name="Wang L."/>
            <person name="Xiong Q."/>
            <person name="Saelim N."/>
            <person name="Wang L."/>
            <person name="Nong W."/>
            <person name="Wan A.T."/>
            <person name="Shi M."/>
            <person name="Liu X."/>
            <person name="Cao Q."/>
            <person name="Hui J.H.L."/>
            <person name="Sookrung N."/>
            <person name="Leung T.F."/>
            <person name="Tungtrongchitr A."/>
            <person name="Tsui S.K.W."/>
        </authorList>
    </citation>
    <scope>NUCLEOTIDE SEQUENCE [LARGE SCALE GENOMIC DNA]</scope>
    <source>
        <strain evidence="1">PWHHKU_190912</strain>
    </source>
</reference>
<sequence>MPEVIRSVYSDVDSFIGNDKNIFLNASFRIQKFKEIAPGLPLPPNPIITKWGSWLDAAFYYATYYVQIVEVINSLDSTEAHVIEIAKSLISVDLSGGLDFIQKNFCHLPKAITLLETSDLQIPKAINIVEEVSVKFKETKPGEFTKKVNEKLQNVLAKNNGFSIMCGVRDMLLQKQTEPSRSNSERNISDIDIDIPDITASWCDVIANSWDKAESHAETSLKVIKISPATSKVSGVTLARRSHFGASHRLGLRTPGAYQATRMGQDLTLSGADCPPVSIGFTNVTKATLILFDSRAAIQTVSPNHPTETTATTEMKLAVKYLMRRNKEVVFHWILSHVGIEGNESADLLAKKGIQFQLDQRPIPPEPLKKVVHRRILKDYKIDLVNKLKRGENIQDS</sequence>
<evidence type="ECO:0008006" key="3">
    <source>
        <dbReference type="Google" id="ProtNLM"/>
    </source>
</evidence>
<dbReference type="Proteomes" id="UP001148838">
    <property type="component" value="Unassembled WGS sequence"/>
</dbReference>
<name>A0ABQ8TLC4_PERAM</name>